<keyword evidence="2" id="KW-1185">Reference proteome</keyword>
<dbReference type="EMBL" id="BGZK01000030">
    <property type="protein sequence ID" value="GBP08364.1"/>
    <property type="molecule type" value="Genomic_DNA"/>
</dbReference>
<name>A0A4C1T2I7_EUMVA</name>
<proteinExistence type="predicted"/>
<evidence type="ECO:0000313" key="2">
    <source>
        <dbReference type="Proteomes" id="UP000299102"/>
    </source>
</evidence>
<comment type="caution">
    <text evidence="1">The sequence shown here is derived from an EMBL/GenBank/DDBJ whole genome shotgun (WGS) entry which is preliminary data.</text>
</comment>
<accession>A0A4C1T2I7</accession>
<reference evidence="1 2" key="1">
    <citation type="journal article" date="2019" name="Commun. Biol.">
        <title>The bagworm genome reveals a unique fibroin gene that provides high tensile strength.</title>
        <authorList>
            <person name="Kono N."/>
            <person name="Nakamura H."/>
            <person name="Ohtoshi R."/>
            <person name="Tomita M."/>
            <person name="Numata K."/>
            <person name="Arakawa K."/>
        </authorList>
    </citation>
    <scope>NUCLEOTIDE SEQUENCE [LARGE SCALE GENOMIC DNA]</scope>
</reference>
<organism evidence="1 2">
    <name type="scientific">Eumeta variegata</name>
    <name type="common">Bagworm moth</name>
    <name type="synonym">Eumeta japonica</name>
    <dbReference type="NCBI Taxonomy" id="151549"/>
    <lineage>
        <taxon>Eukaryota</taxon>
        <taxon>Metazoa</taxon>
        <taxon>Ecdysozoa</taxon>
        <taxon>Arthropoda</taxon>
        <taxon>Hexapoda</taxon>
        <taxon>Insecta</taxon>
        <taxon>Pterygota</taxon>
        <taxon>Neoptera</taxon>
        <taxon>Endopterygota</taxon>
        <taxon>Lepidoptera</taxon>
        <taxon>Glossata</taxon>
        <taxon>Ditrysia</taxon>
        <taxon>Tineoidea</taxon>
        <taxon>Psychidae</taxon>
        <taxon>Oiketicinae</taxon>
        <taxon>Eumeta</taxon>
    </lineage>
</organism>
<gene>
    <name evidence="1" type="ORF">EVAR_78825_1</name>
</gene>
<dbReference type="AlphaFoldDB" id="A0A4C1T2I7"/>
<dbReference type="Proteomes" id="UP000299102">
    <property type="component" value="Unassembled WGS sequence"/>
</dbReference>
<sequence>MDEGVGHRSSHSLDETYQRKLIALDRSSFLVYIEWISISLVSANDAVSITILTPLLVFDSDQTPSFASGLDYGSMFDSTAINYPIFKDQPWVQTESVLNTSKNFEHHLPVTTAPVCSAPSAG</sequence>
<evidence type="ECO:0000313" key="1">
    <source>
        <dbReference type="EMBL" id="GBP08364.1"/>
    </source>
</evidence>
<protein>
    <submittedName>
        <fullName evidence="1">Uncharacterized protein</fullName>
    </submittedName>
</protein>